<organism evidence="17 18">
    <name type="scientific">Pendulispora brunnea</name>
    <dbReference type="NCBI Taxonomy" id="2905690"/>
    <lineage>
        <taxon>Bacteria</taxon>
        <taxon>Pseudomonadati</taxon>
        <taxon>Myxococcota</taxon>
        <taxon>Myxococcia</taxon>
        <taxon>Myxococcales</taxon>
        <taxon>Sorangiineae</taxon>
        <taxon>Pendulisporaceae</taxon>
        <taxon>Pendulispora</taxon>
    </lineage>
</organism>
<dbReference type="Gene3D" id="3.30.1490.20">
    <property type="entry name" value="ATP-grasp fold, A domain"/>
    <property type="match status" value="2"/>
</dbReference>
<evidence type="ECO:0000256" key="8">
    <source>
        <dbReference type="ARBA" id="ARBA00022741"/>
    </source>
</evidence>
<dbReference type="InterPro" id="IPR011761">
    <property type="entry name" value="ATP-grasp"/>
</dbReference>
<dbReference type="Gene3D" id="3.30.470.20">
    <property type="entry name" value="ATP-grasp fold, B domain"/>
    <property type="match status" value="2"/>
</dbReference>
<evidence type="ECO:0000256" key="6">
    <source>
        <dbReference type="ARBA" id="ARBA00022490"/>
    </source>
</evidence>
<dbReference type="Pfam" id="PF07478">
    <property type="entry name" value="Dala_Dala_lig_C"/>
    <property type="match status" value="2"/>
</dbReference>
<evidence type="ECO:0000256" key="15">
    <source>
        <dbReference type="SAM" id="MobiDB-lite"/>
    </source>
</evidence>
<dbReference type="Gene3D" id="3.40.50.20">
    <property type="match status" value="2"/>
</dbReference>
<evidence type="ECO:0000256" key="5">
    <source>
        <dbReference type="ARBA" id="ARBA00012216"/>
    </source>
</evidence>
<keyword evidence="18" id="KW-1185">Reference proteome</keyword>
<keyword evidence="12" id="KW-0961">Cell wall biogenesis/degradation</keyword>
<dbReference type="InterPro" id="IPR000291">
    <property type="entry name" value="D-Ala_lig_Van_CS"/>
</dbReference>
<comment type="catalytic activity">
    <reaction evidence="13">
        <text>2 D-alanine + ATP = D-alanyl-D-alanine + ADP + phosphate + H(+)</text>
        <dbReference type="Rhea" id="RHEA:11224"/>
        <dbReference type="ChEBI" id="CHEBI:15378"/>
        <dbReference type="ChEBI" id="CHEBI:30616"/>
        <dbReference type="ChEBI" id="CHEBI:43474"/>
        <dbReference type="ChEBI" id="CHEBI:57416"/>
        <dbReference type="ChEBI" id="CHEBI:57822"/>
        <dbReference type="ChEBI" id="CHEBI:456216"/>
        <dbReference type="EC" id="6.3.2.4"/>
    </reaction>
</comment>
<evidence type="ECO:0000256" key="1">
    <source>
        <dbReference type="ARBA" id="ARBA00001936"/>
    </source>
</evidence>
<protein>
    <recommendedName>
        <fullName evidence="5">D-alanine--D-alanine ligase</fullName>
        <ecNumber evidence="5">6.3.2.4</ecNumber>
    </recommendedName>
</protein>
<evidence type="ECO:0000256" key="10">
    <source>
        <dbReference type="ARBA" id="ARBA00022960"/>
    </source>
</evidence>
<feature type="domain" description="ATP-grasp" evidence="16">
    <location>
        <begin position="448"/>
        <end position="661"/>
    </location>
</feature>
<dbReference type="SUPFAM" id="SSF56059">
    <property type="entry name" value="Glutathione synthetase ATP-binding domain-like"/>
    <property type="match status" value="2"/>
</dbReference>
<evidence type="ECO:0000256" key="14">
    <source>
        <dbReference type="PROSITE-ProRule" id="PRU00409"/>
    </source>
</evidence>
<gene>
    <name evidence="17" type="ORF">LZC95_39195</name>
</gene>
<keyword evidence="9 14" id="KW-0067">ATP-binding</keyword>
<sequence>MRIALTHNLKLSASEEEAEFDSPETIAAISGALTKAGHVVERMEVSGPASRLVARLEAYAPDIIFNTAEGRRGKMRRGFYPALFEELGIAVTGSDAYALCITLDKALTKRILAGYGVSSPRGRMITRASLKDGGLDELPYPVVAKPNFEGSSKGVTQANVAEDSIELGHALDRLLARYPDGVLVERYISGTDLRVSRVDGLPPLPPVEVVVDPTYARRFDLFDYALKHEEASFVSWRVPAHLPRALLERVSDLAERTFSALGMRDVGSLDFRVGLDGQVHFLSATCLPSFGPTASLFAATKAVGLDYHATILAVLRAATARAGLLSLYDATKPRRNGTGSKRPILRVGLAFNMKRIDSAADDREAEFDSPKTIEAITRAIESYGHTVVPLEATVDFPRVLMASRVDLVFNIAEGISGRNREAQVPNLCELLNVPYTGSDAATLSICLDKALAKRMLAAGRERVLTPEFQVLYTGREKLRSFRYPVIVKPNAEGTSKGINGKSVVDTEAGVREVAREIIERYGQPAIVEEYIRGREFTVGLLGERRPRVLPPMEIVFLEPSERAVYGYTMKQDWERHVRYECPPVSLSKEHVRAMEKVCRTTFTALGCRDVARIDLRMTREGQIYVIEVNPLPGLTPNYSDLCLIANGAHLEYRLLIGEILSYGIKRWRERQFAAADPQEAPRATPPEGGTDTTSTWEAQGA</sequence>
<evidence type="ECO:0000256" key="3">
    <source>
        <dbReference type="ARBA" id="ARBA00004496"/>
    </source>
</evidence>
<proteinExistence type="inferred from homology"/>
<reference evidence="17 18" key="1">
    <citation type="submission" date="2021-12" db="EMBL/GenBank/DDBJ databases">
        <title>Discovery of the Pendulisporaceae a myxobacterial family with distinct sporulation behavior and unique specialized metabolism.</title>
        <authorList>
            <person name="Garcia R."/>
            <person name="Popoff A."/>
            <person name="Bader C.D."/>
            <person name="Loehr J."/>
            <person name="Walesch S."/>
            <person name="Walt C."/>
            <person name="Boldt J."/>
            <person name="Bunk B."/>
            <person name="Haeckl F.J.F.P.J."/>
            <person name="Gunesch A.P."/>
            <person name="Birkelbach J."/>
            <person name="Nuebel U."/>
            <person name="Pietschmann T."/>
            <person name="Bach T."/>
            <person name="Mueller R."/>
        </authorList>
    </citation>
    <scope>NUCLEOTIDE SEQUENCE [LARGE SCALE GENOMIC DNA]</scope>
    <source>
        <strain evidence="17 18">MSr12523</strain>
    </source>
</reference>
<keyword evidence="10" id="KW-0133">Cell shape</keyword>
<dbReference type="InterPro" id="IPR011095">
    <property type="entry name" value="Dala_Dala_lig_C"/>
</dbReference>
<dbReference type="RefSeq" id="WP_394843067.1">
    <property type="nucleotide sequence ID" value="NZ_CP089982.1"/>
</dbReference>
<comment type="cofactor">
    <cofactor evidence="2">
        <name>Mg(2+)</name>
        <dbReference type="ChEBI" id="CHEBI:18420"/>
    </cofactor>
</comment>
<dbReference type="InterPro" id="IPR016185">
    <property type="entry name" value="PreATP-grasp_dom_sf"/>
</dbReference>
<feature type="domain" description="ATP-grasp" evidence="16">
    <location>
        <begin position="109"/>
        <end position="316"/>
    </location>
</feature>
<comment type="similarity">
    <text evidence="4">Belongs to the D-alanine--D-alanine ligase family.</text>
</comment>
<dbReference type="SUPFAM" id="SSF52440">
    <property type="entry name" value="PreATP-grasp domain"/>
    <property type="match status" value="2"/>
</dbReference>
<keyword evidence="11" id="KW-0573">Peptidoglycan synthesis</keyword>
<comment type="subcellular location">
    <subcellularLocation>
        <location evidence="3">Cytoplasm</location>
    </subcellularLocation>
</comment>
<dbReference type="InterPro" id="IPR013815">
    <property type="entry name" value="ATP_grasp_subdomain_1"/>
</dbReference>
<keyword evidence="7" id="KW-0436">Ligase</keyword>
<evidence type="ECO:0000313" key="18">
    <source>
        <dbReference type="Proteomes" id="UP001379533"/>
    </source>
</evidence>
<dbReference type="EMBL" id="CP089982">
    <property type="protein sequence ID" value="WXA92464.1"/>
    <property type="molecule type" value="Genomic_DNA"/>
</dbReference>
<evidence type="ECO:0000313" key="17">
    <source>
        <dbReference type="EMBL" id="WXA92464.1"/>
    </source>
</evidence>
<evidence type="ECO:0000259" key="16">
    <source>
        <dbReference type="PROSITE" id="PS50975"/>
    </source>
</evidence>
<dbReference type="PROSITE" id="PS50975">
    <property type="entry name" value="ATP_GRASP"/>
    <property type="match status" value="2"/>
</dbReference>
<dbReference type="PANTHER" id="PTHR23132:SF23">
    <property type="entry name" value="D-ALANINE--D-ALANINE LIGASE B"/>
    <property type="match status" value="1"/>
</dbReference>
<feature type="compositionally biased region" description="Polar residues" evidence="15">
    <location>
        <begin position="690"/>
        <end position="701"/>
    </location>
</feature>
<dbReference type="PANTHER" id="PTHR23132">
    <property type="entry name" value="D-ALANINE--D-ALANINE LIGASE"/>
    <property type="match status" value="1"/>
</dbReference>
<keyword evidence="8 14" id="KW-0547">Nucleotide-binding</keyword>
<evidence type="ECO:0000256" key="4">
    <source>
        <dbReference type="ARBA" id="ARBA00010871"/>
    </source>
</evidence>
<dbReference type="Proteomes" id="UP001379533">
    <property type="component" value="Chromosome"/>
</dbReference>
<evidence type="ECO:0000256" key="7">
    <source>
        <dbReference type="ARBA" id="ARBA00022598"/>
    </source>
</evidence>
<comment type="cofactor">
    <cofactor evidence="1">
        <name>Mn(2+)</name>
        <dbReference type="ChEBI" id="CHEBI:29035"/>
    </cofactor>
</comment>
<dbReference type="PROSITE" id="PS00844">
    <property type="entry name" value="DALA_DALA_LIGASE_2"/>
    <property type="match status" value="1"/>
</dbReference>
<dbReference type="EC" id="6.3.2.4" evidence="5"/>
<feature type="region of interest" description="Disordered" evidence="15">
    <location>
        <begin position="673"/>
        <end position="701"/>
    </location>
</feature>
<name>A0ABZ2K2Z8_9BACT</name>
<evidence type="ECO:0000256" key="9">
    <source>
        <dbReference type="ARBA" id="ARBA00022840"/>
    </source>
</evidence>
<evidence type="ECO:0000256" key="11">
    <source>
        <dbReference type="ARBA" id="ARBA00022984"/>
    </source>
</evidence>
<accession>A0ABZ2K2Z8</accession>
<evidence type="ECO:0000256" key="12">
    <source>
        <dbReference type="ARBA" id="ARBA00023316"/>
    </source>
</evidence>
<keyword evidence="6" id="KW-0963">Cytoplasm</keyword>
<evidence type="ECO:0000256" key="2">
    <source>
        <dbReference type="ARBA" id="ARBA00001946"/>
    </source>
</evidence>
<evidence type="ECO:0000256" key="13">
    <source>
        <dbReference type="ARBA" id="ARBA00047614"/>
    </source>
</evidence>